<name>A0A327ZL10_9ACTN</name>
<keyword evidence="3" id="KW-1185">Reference proteome</keyword>
<reference evidence="2 3" key="1">
    <citation type="submission" date="2018-06" db="EMBL/GenBank/DDBJ databases">
        <title>Genomic Encyclopedia of Type Strains, Phase III (KMG-III): the genomes of soil and plant-associated and newly described type strains.</title>
        <authorList>
            <person name="Whitman W."/>
        </authorList>
    </citation>
    <scope>NUCLEOTIDE SEQUENCE [LARGE SCALE GENOMIC DNA]</scope>
    <source>
        <strain evidence="2 3">CGMCC 4.7090</strain>
    </source>
</reference>
<comment type="caution">
    <text evidence="2">The sequence shown here is derived from an EMBL/GenBank/DDBJ whole genome shotgun (WGS) entry which is preliminary data.</text>
</comment>
<sequence length="47" mass="5009">MITQKTIKATMTTRSETAPNAPAPTIPVMPAADTPAVRNAYVPTLLR</sequence>
<proteinExistence type="predicted"/>
<gene>
    <name evidence="2" type="ORF">B0I29_104396</name>
</gene>
<feature type="compositionally biased region" description="Polar residues" evidence="1">
    <location>
        <begin position="1"/>
        <end position="18"/>
    </location>
</feature>
<accession>A0A327ZL10</accession>
<organism evidence="2 3">
    <name type="scientific">Actinoplanes lutulentus</name>
    <dbReference type="NCBI Taxonomy" id="1287878"/>
    <lineage>
        <taxon>Bacteria</taxon>
        <taxon>Bacillati</taxon>
        <taxon>Actinomycetota</taxon>
        <taxon>Actinomycetes</taxon>
        <taxon>Micromonosporales</taxon>
        <taxon>Micromonosporaceae</taxon>
        <taxon>Actinoplanes</taxon>
    </lineage>
</organism>
<evidence type="ECO:0000313" key="3">
    <source>
        <dbReference type="Proteomes" id="UP000249341"/>
    </source>
</evidence>
<dbReference type="EMBL" id="QLMJ01000004">
    <property type="protein sequence ID" value="RAK39857.1"/>
    <property type="molecule type" value="Genomic_DNA"/>
</dbReference>
<protein>
    <submittedName>
        <fullName evidence="2">Uncharacterized protein</fullName>
    </submittedName>
</protein>
<feature type="region of interest" description="Disordered" evidence="1">
    <location>
        <begin position="1"/>
        <end position="30"/>
    </location>
</feature>
<evidence type="ECO:0000313" key="2">
    <source>
        <dbReference type="EMBL" id="RAK39857.1"/>
    </source>
</evidence>
<dbReference type="AlphaFoldDB" id="A0A327ZL10"/>
<evidence type="ECO:0000256" key="1">
    <source>
        <dbReference type="SAM" id="MobiDB-lite"/>
    </source>
</evidence>
<dbReference type="Proteomes" id="UP000249341">
    <property type="component" value="Unassembled WGS sequence"/>
</dbReference>